<organism evidence="1 2">
    <name type="scientific">Hermetia illucens</name>
    <name type="common">Black soldier fly</name>
    <dbReference type="NCBI Taxonomy" id="343691"/>
    <lineage>
        <taxon>Eukaryota</taxon>
        <taxon>Metazoa</taxon>
        <taxon>Ecdysozoa</taxon>
        <taxon>Arthropoda</taxon>
        <taxon>Hexapoda</taxon>
        <taxon>Insecta</taxon>
        <taxon>Pterygota</taxon>
        <taxon>Neoptera</taxon>
        <taxon>Endopterygota</taxon>
        <taxon>Diptera</taxon>
        <taxon>Brachycera</taxon>
        <taxon>Stratiomyomorpha</taxon>
        <taxon>Stratiomyidae</taxon>
        <taxon>Hermetiinae</taxon>
        <taxon>Hermetia</taxon>
    </lineage>
</organism>
<evidence type="ECO:0000313" key="2">
    <source>
        <dbReference type="Proteomes" id="UP000594454"/>
    </source>
</evidence>
<keyword evidence="2" id="KW-1185">Reference proteome</keyword>
<dbReference type="Proteomes" id="UP000594454">
    <property type="component" value="Chromosome 2"/>
</dbReference>
<sequence length="124" mass="14005">MRPPPLPKKVHGQTSAVELVKLFILFLTTVGKKITPVRECHVDRRHFAYDCCLPVFGVAPTHIKHAPTNAAEQSLPRIRRFSNMRSELCRGTNRLKLRHHEAFRRGLLPAILSGGDASARYTKV</sequence>
<dbReference type="EMBL" id="LR899010">
    <property type="protein sequence ID" value="CAD7080792.1"/>
    <property type="molecule type" value="Genomic_DNA"/>
</dbReference>
<accession>A0A7R8UH71</accession>
<evidence type="ECO:0000313" key="1">
    <source>
        <dbReference type="EMBL" id="CAD7080792.1"/>
    </source>
</evidence>
<name>A0A7R8UH71_HERIL</name>
<dbReference type="InParanoid" id="A0A7R8UH71"/>
<gene>
    <name evidence="1" type="ORF">HERILL_LOCUS3930</name>
</gene>
<proteinExistence type="predicted"/>
<reference evidence="1 2" key="1">
    <citation type="submission" date="2020-11" db="EMBL/GenBank/DDBJ databases">
        <authorList>
            <person name="Wallbank WR R."/>
            <person name="Pardo Diaz C."/>
            <person name="Kozak K."/>
            <person name="Martin S."/>
            <person name="Jiggins C."/>
            <person name="Moest M."/>
            <person name="Warren A I."/>
            <person name="Generalovic N T."/>
            <person name="Byers J.R.P. K."/>
            <person name="Montejo-Kovacevich G."/>
            <person name="Yen C E."/>
        </authorList>
    </citation>
    <scope>NUCLEOTIDE SEQUENCE [LARGE SCALE GENOMIC DNA]</scope>
</reference>
<protein>
    <submittedName>
        <fullName evidence="1">Uncharacterized protein</fullName>
    </submittedName>
</protein>
<dbReference type="AlphaFoldDB" id="A0A7R8UH71"/>